<evidence type="ECO:0000256" key="2">
    <source>
        <dbReference type="SAM" id="SignalP"/>
    </source>
</evidence>
<dbReference type="Proteomes" id="UP000054560">
    <property type="component" value="Unassembled WGS sequence"/>
</dbReference>
<dbReference type="InterPro" id="IPR038765">
    <property type="entry name" value="Papain-like_cys_pep_sf"/>
</dbReference>
<dbReference type="GO" id="GO:0006508">
    <property type="term" value="P:proteolysis"/>
    <property type="evidence" value="ECO:0007669"/>
    <property type="project" value="InterPro"/>
</dbReference>
<feature type="domain" description="Peptidase C1A papain C-terminal" evidence="3">
    <location>
        <begin position="56"/>
        <end position="305"/>
    </location>
</feature>
<dbReference type="EMBL" id="KQ242258">
    <property type="protein sequence ID" value="KNC79706.1"/>
    <property type="molecule type" value="Genomic_DNA"/>
</dbReference>
<dbReference type="PANTHER" id="PTHR12411">
    <property type="entry name" value="CYSTEINE PROTEASE FAMILY C1-RELATED"/>
    <property type="match status" value="1"/>
</dbReference>
<dbReference type="RefSeq" id="XP_014153608.1">
    <property type="nucleotide sequence ID" value="XM_014298133.1"/>
</dbReference>
<dbReference type="SUPFAM" id="SSF54001">
    <property type="entry name" value="Cysteine proteinases"/>
    <property type="match status" value="1"/>
</dbReference>
<proteinExistence type="inferred from homology"/>
<name>A0A0L0FT05_9EUKA</name>
<evidence type="ECO:0000259" key="3">
    <source>
        <dbReference type="SMART" id="SM00645"/>
    </source>
</evidence>
<dbReference type="GeneID" id="25908404"/>
<comment type="similarity">
    <text evidence="1">Belongs to the peptidase C1 family.</text>
</comment>
<dbReference type="InterPro" id="IPR013128">
    <property type="entry name" value="Peptidase_C1A"/>
</dbReference>
<sequence length="335" mass="37103">MKGALVFAALAVFAMECEAGGYGDNPRPAAKTFEEKVAMSYNYEPIGSNDMRANSIPDSWDWNDVDGNSYLAPSWNQHIPKYCGSCWLHSSLSVVQDRIKIMHGGDGIDVMLARQVLLQCAPLANLSNGCKGGEPSDVFGYMQKYNLPDEGCFVYKADDTDFMHLKKEGISECPAEGRCVNCMTGHKPECYAIENPLTYGVKSFGPVPEGEDAMKAEIYNRGPIVCSIATGKALDYGYRGGVFIDVNNVTDVDHDIEVVGWGEEDGVPFWKIRNSWGTFWGELGFFKLRRGTNELQVEKDCWYAVPDISMEKEMLDGKLVGSMEKGLVKKDEAEL</sequence>
<evidence type="ECO:0000313" key="4">
    <source>
        <dbReference type="EMBL" id="KNC79706.1"/>
    </source>
</evidence>
<organism evidence="4 5">
    <name type="scientific">Sphaeroforma arctica JP610</name>
    <dbReference type="NCBI Taxonomy" id="667725"/>
    <lineage>
        <taxon>Eukaryota</taxon>
        <taxon>Ichthyosporea</taxon>
        <taxon>Ichthyophonida</taxon>
        <taxon>Sphaeroforma</taxon>
    </lineage>
</organism>
<reference evidence="4 5" key="1">
    <citation type="submission" date="2011-02" db="EMBL/GenBank/DDBJ databases">
        <title>The Genome Sequence of Sphaeroforma arctica JP610.</title>
        <authorList>
            <consortium name="The Broad Institute Genome Sequencing Platform"/>
            <person name="Russ C."/>
            <person name="Cuomo C."/>
            <person name="Young S.K."/>
            <person name="Zeng Q."/>
            <person name="Gargeya S."/>
            <person name="Alvarado L."/>
            <person name="Berlin A."/>
            <person name="Chapman S.B."/>
            <person name="Chen Z."/>
            <person name="Freedman E."/>
            <person name="Gellesch M."/>
            <person name="Goldberg J."/>
            <person name="Griggs A."/>
            <person name="Gujja S."/>
            <person name="Heilman E."/>
            <person name="Heiman D."/>
            <person name="Howarth C."/>
            <person name="Mehta T."/>
            <person name="Neiman D."/>
            <person name="Pearson M."/>
            <person name="Roberts A."/>
            <person name="Saif S."/>
            <person name="Shea T."/>
            <person name="Shenoy N."/>
            <person name="Sisk P."/>
            <person name="Stolte C."/>
            <person name="Sykes S."/>
            <person name="White J."/>
            <person name="Yandava C."/>
            <person name="Burger G."/>
            <person name="Gray M.W."/>
            <person name="Holland P.W.H."/>
            <person name="King N."/>
            <person name="Lang F.B.F."/>
            <person name="Roger A.J."/>
            <person name="Ruiz-Trillo I."/>
            <person name="Haas B."/>
            <person name="Nusbaum C."/>
            <person name="Birren B."/>
        </authorList>
    </citation>
    <scope>NUCLEOTIDE SEQUENCE [LARGE SCALE GENOMIC DNA]</scope>
    <source>
        <strain evidence="4 5">JP610</strain>
    </source>
</reference>
<dbReference type="SMART" id="SM00645">
    <property type="entry name" value="Pept_C1"/>
    <property type="match status" value="1"/>
</dbReference>
<dbReference type="InterPro" id="IPR000668">
    <property type="entry name" value="Peptidase_C1A_C"/>
</dbReference>
<dbReference type="AlphaFoldDB" id="A0A0L0FT05"/>
<keyword evidence="5" id="KW-1185">Reference proteome</keyword>
<accession>A0A0L0FT05</accession>
<dbReference type="STRING" id="667725.A0A0L0FT05"/>
<dbReference type="OrthoDB" id="190265at2759"/>
<dbReference type="Gene3D" id="3.90.70.10">
    <property type="entry name" value="Cysteine proteinases"/>
    <property type="match status" value="1"/>
</dbReference>
<dbReference type="FunFam" id="3.90.70.10:FF:000117">
    <property type="entry name" value="Probable papain cysteine protease"/>
    <property type="match status" value="1"/>
</dbReference>
<dbReference type="eggNOG" id="KOG1543">
    <property type="taxonomic scope" value="Eukaryota"/>
</dbReference>
<feature type="chain" id="PRO_5018741903" description="Peptidase C1A papain C-terminal domain-containing protein" evidence="2">
    <location>
        <begin position="20"/>
        <end position="335"/>
    </location>
</feature>
<evidence type="ECO:0000313" key="5">
    <source>
        <dbReference type="Proteomes" id="UP000054560"/>
    </source>
</evidence>
<gene>
    <name evidence="4" type="ORF">SARC_07900</name>
</gene>
<keyword evidence="2" id="KW-0732">Signal</keyword>
<protein>
    <recommendedName>
        <fullName evidence="3">Peptidase C1A papain C-terminal domain-containing protein</fullName>
    </recommendedName>
</protein>
<dbReference type="Pfam" id="PF00112">
    <property type="entry name" value="Peptidase_C1"/>
    <property type="match status" value="1"/>
</dbReference>
<dbReference type="GO" id="GO:0008234">
    <property type="term" value="F:cysteine-type peptidase activity"/>
    <property type="evidence" value="ECO:0007669"/>
    <property type="project" value="InterPro"/>
</dbReference>
<evidence type="ECO:0000256" key="1">
    <source>
        <dbReference type="ARBA" id="ARBA00008455"/>
    </source>
</evidence>
<feature type="signal peptide" evidence="2">
    <location>
        <begin position="1"/>
        <end position="19"/>
    </location>
</feature>